<sequence length="846" mass="95656">MTIPGTKTLRMLSSYACSSTVGTAEHNWYIDSTCRHVERLGSRVDDVIDCLHRKIKRISAQENTFRSITSTLRECYENKYLLEKDNRLPHTLNTLIAILRKIENTENQNMDLRALTIAIMHRFRQDGIVRNPNVVEQPGVLPYKAGVQAQKYVQIIRFIPETTSRLLDNIITDIEKCTLHFMLSNSIEMYERGDENKVCRLTGSFRSVRSVISNYSINTNLDMHDDVETLTPEQIDVITNNKDEVTKHVFDANAMYSEFPPNHPKTARLVDKPLSSCPVENGVIKTAWGPVSAGPLIAGIAAGLQPEDIALSEIFNEDNEERRTNLSKLSLDNKWIATITGDLAEVILMQGPTNNQDENFIVGADGNWNSSAMPRWYFLTNNNKLQFTAAEVRGDIDGFTLAREIEDLYSKVPKLRLSQILDLYYSSRGLFNPTIRACNRKTLFQTTISNQIMFDQTFSASLVLEEYLHKATINDDKMKNFATQATEQLTLYVDSMDNDLSCNKTGNVDDVIQIAVDLTIIIDTTWSFDAIQSIIANILDKIDINQYNSQFTIVNGHDGSIMLNTTNITKENNFDLPKSFDKLYALQKKKLNDTRYGLGNAKSDVVLIIPYTSSISNSDKEYCIQQIKKMGEQVPDTTLFILTYGSIDRWTDLMSPNDLFAITAADDIGGSATVTKLISRIKRVPQRLINTQCGDNYSSVGKSNSFTDYIEPNMTVSYRMHPNYFFSTNSDHVSKITIQSDDNLKVCKSLHQNINGTNECVSVNNNAYTFDFSCGDASLIHLCNSLYLLIIANSSTTNFKYGPDESRFPHMIKYTISYENLVCESNANINMLNIFILVISMIYTFL</sequence>
<dbReference type="EMBL" id="KQ980989">
    <property type="protein sequence ID" value="KYN10547.1"/>
    <property type="molecule type" value="Genomic_DNA"/>
</dbReference>
<name>A0A195DCI5_9HYME</name>
<evidence type="ECO:0000313" key="2">
    <source>
        <dbReference type="Proteomes" id="UP000078492"/>
    </source>
</evidence>
<dbReference type="AlphaFoldDB" id="A0A195DCI5"/>
<reference evidence="1 2" key="1">
    <citation type="submission" date="2015-09" db="EMBL/GenBank/DDBJ databases">
        <title>Trachymyrmex cornetzi WGS genome.</title>
        <authorList>
            <person name="Nygaard S."/>
            <person name="Hu H."/>
            <person name="Boomsma J."/>
            <person name="Zhang G."/>
        </authorList>
    </citation>
    <scope>NUCLEOTIDE SEQUENCE [LARGE SCALE GENOMIC DNA]</scope>
    <source>
        <strain evidence="1">Tcor2-1</strain>
        <tissue evidence="1">Whole body</tissue>
    </source>
</reference>
<accession>A0A195DCI5</accession>
<evidence type="ECO:0000313" key="1">
    <source>
        <dbReference type="EMBL" id="KYN10547.1"/>
    </source>
</evidence>
<protein>
    <submittedName>
        <fullName evidence="1">Uncharacterized protein</fullName>
    </submittedName>
</protein>
<proteinExistence type="predicted"/>
<gene>
    <name evidence="1" type="ORF">ALC57_17152</name>
</gene>
<dbReference type="Proteomes" id="UP000078492">
    <property type="component" value="Unassembled WGS sequence"/>
</dbReference>
<dbReference type="STRING" id="471704.A0A195DCI5"/>
<organism evidence="1 2">
    <name type="scientific">Trachymyrmex cornetzi</name>
    <dbReference type="NCBI Taxonomy" id="471704"/>
    <lineage>
        <taxon>Eukaryota</taxon>
        <taxon>Metazoa</taxon>
        <taxon>Ecdysozoa</taxon>
        <taxon>Arthropoda</taxon>
        <taxon>Hexapoda</taxon>
        <taxon>Insecta</taxon>
        <taxon>Pterygota</taxon>
        <taxon>Neoptera</taxon>
        <taxon>Endopterygota</taxon>
        <taxon>Hymenoptera</taxon>
        <taxon>Apocrita</taxon>
        <taxon>Aculeata</taxon>
        <taxon>Formicoidea</taxon>
        <taxon>Formicidae</taxon>
        <taxon>Myrmicinae</taxon>
        <taxon>Trachymyrmex</taxon>
    </lineage>
</organism>
<keyword evidence="2" id="KW-1185">Reference proteome</keyword>